<dbReference type="Pfam" id="PF12704">
    <property type="entry name" value="MacB_PCD"/>
    <property type="match status" value="1"/>
</dbReference>
<evidence type="ECO:0000313" key="15">
    <source>
        <dbReference type="EMBL" id="SMH29262.1"/>
    </source>
</evidence>
<dbReference type="EMBL" id="FXBJ01000002">
    <property type="protein sequence ID" value="SMH29262.1"/>
    <property type="molecule type" value="Genomic_DNA"/>
</dbReference>
<evidence type="ECO:0000256" key="12">
    <source>
        <dbReference type="SAM" id="MobiDB-lite"/>
    </source>
</evidence>
<evidence type="ECO:0000256" key="1">
    <source>
        <dbReference type="ARBA" id="ARBA00004429"/>
    </source>
</evidence>
<dbReference type="InterPro" id="IPR027417">
    <property type="entry name" value="P-loop_NTPase"/>
</dbReference>
<feature type="transmembrane region" description="Helical" evidence="13">
    <location>
        <begin position="272"/>
        <end position="292"/>
    </location>
</feature>
<dbReference type="InterPro" id="IPR017911">
    <property type="entry name" value="MacB-like_ATP-bd"/>
</dbReference>
<feature type="region of interest" description="Disordered" evidence="12">
    <location>
        <begin position="321"/>
        <end position="369"/>
    </location>
</feature>
<feature type="transmembrane region" description="Helical" evidence="13">
    <location>
        <begin position="611"/>
        <end position="637"/>
    </location>
</feature>
<keyword evidence="8" id="KW-0029">Amino-acid transport</keyword>
<feature type="domain" description="ABC transporter" evidence="14">
    <location>
        <begin position="4"/>
        <end position="243"/>
    </location>
</feature>
<accession>A0A1X7MWK7</accession>
<dbReference type="PROSITE" id="PS50893">
    <property type="entry name" value="ABC_TRANSPORTER_2"/>
    <property type="match status" value="1"/>
</dbReference>
<dbReference type="STRING" id="1073423.SAMN04488700_1045"/>
<keyword evidence="15" id="KW-0449">Lipoprotein</keyword>
<organism evidence="15 16">
    <name type="scientific">Carnobacterium iners</name>
    <dbReference type="NCBI Taxonomy" id="1073423"/>
    <lineage>
        <taxon>Bacteria</taxon>
        <taxon>Bacillati</taxon>
        <taxon>Bacillota</taxon>
        <taxon>Bacilli</taxon>
        <taxon>Lactobacillales</taxon>
        <taxon>Carnobacteriaceae</taxon>
        <taxon>Carnobacterium</taxon>
    </lineage>
</organism>
<dbReference type="SUPFAM" id="SSF52540">
    <property type="entry name" value="P-loop containing nucleoside triphosphate hydrolases"/>
    <property type="match status" value="1"/>
</dbReference>
<dbReference type="PANTHER" id="PTHR42798:SF6">
    <property type="entry name" value="CELL DIVISION ATP-BINDING PROTEIN FTSE"/>
    <property type="match status" value="1"/>
</dbReference>
<dbReference type="FunFam" id="3.40.50.300:FF:000032">
    <property type="entry name" value="Export ABC transporter ATP-binding protein"/>
    <property type="match status" value="1"/>
</dbReference>
<comment type="subcellular location">
    <subcellularLocation>
        <location evidence="1">Cell inner membrane</location>
        <topology evidence="1">Multi-pass membrane protein</topology>
    </subcellularLocation>
</comment>
<dbReference type="PANTHER" id="PTHR42798">
    <property type="entry name" value="LIPOPROTEIN-RELEASING SYSTEM ATP-BINDING PROTEIN LOLD"/>
    <property type="match status" value="1"/>
</dbReference>
<dbReference type="GO" id="GO:0006865">
    <property type="term" value="P:amino acid transport"/>
    <property type="evidence" value="ECO:0007669"/>
    <property type="project" value="UniProtKB-KW"/>
</dbReference>
<evidence type="ECO:0000256" key="10">
    <source>
        <dbReference type="ARBA" id="ARBA00023136"/>
    </source>
</evidence>
<dbReference type="RefSeq" id="WP_085559240.1">
    <property type="nucleotide sequence ID" value="NZ_FOAH01000001.1"/>
</dbReference>
<dbReference type="PROSITE" id="PS00211">
    <property type="entry name" value="ABC_TRANSPORTER_1"/>
    <property type="match status" value="1"/>
</dbReference>
<keyword evidence="4" id="KW-0997">Cell inner membrane</keyword>
<feature type="compositionally biased region" description="Gly residues" evidence="12">
    <location>
        <begin position="352"/>
        <end position="363"/>
    </location>
</feature>
<comment type="similarity">
    <text evidence="11">Belongs to the ABC transporter superfamily. Macrolide exporter (TC 3.A.1.122) family.</text>
</comment>
<dbReference type="InterPro" id="IPR003593">
    <property type="entry name" value="AAA+_ATPase"/>
</dbReference>
<evidence type="ECO:0000256" key="9">
    <source>
        <dbReference type="ARBA" id="ARBA00022989"/>
    </source>
</evidence>
<evidence type="ECO:0000256" key="5">
    <source>
        <dbReference type="ARBA" id="ARBA00022692"/>
    </source>
</evidence>
<name>A0A1X7MWK7_9LACT</name>
<evidence type="ECO:0000259" key="14">
    <source>
        <dbReference type="PROSITE" id="PS50893"/>
    </source>
</evidence>
<evidence type="ECO:0000256" key="4">
    <source>
        <dbReference type="ARBA" id="ARBA00022519"/>
    </source>
</evidence>
<dbReference type="Pfam" id="PF00005">
    <property type="entry name" value="ABC_tran"/>
    <property type="match status" value="1"/>
</dbReference>
<reference evidence="15 16" key="1">
    <citation type="submission" date="2017-04" db="EMBL/GenBank/DDBJ databases">
        <authorList>
            <person name="Afonso C.L."/>
            <person name="Miller P.J."/>
            <person name="Scott M.A."/>
            <person name="Spackman E."/>
            <person name="Goraichik I."/>
            <person name="Dimitrov K.M."/>
            <person name="Suarez D.L."/>
            <person name="Swayne D.E."/>
        </authorList>
    </citation>
    <scope>NUCLEOTIDE SEQUENCE [LARGE SCALE GENOMIC DNA]</scope>
    <source>
        <strain evidence="15 16">LMG26642</strain>
    </source>
</reference>
<proteinExistence type="inferred from homology"/>
<dbReference type="GO" id="GO:0005524">
    <property type="term" value="F:ATP binding"/>
    <property type="evidence" value="ECO:0007669"/>
    <property type="project" value="UniProtKB-KW"/>
</dbReference>
<keyword evidence="7" id="KW-0067">ATP-binding</keyword>
<dbReference type="SMART" id="SM00382">
    <property type="entry name" value="AAA"/>
    <property type="match status" value="1"/>
</dbReference>
<keyword evidence="10 13" id="KW-0472">Membrane</keyword>
<keyword evidence="5 13" id="KW-0812">Transmembrane</keyword>
<keyword evidence="3" id="KW-1003">Cell membrane</keyword>
<feature type="transmembrane region" description="Helical" evidence="13">
    <location>
        <begin position="557"/>
        <end position="590"/>
    </location>
</feature>
<keyword evidence="6" id="KW-0547">Nucleotide-binding</keyword>
<keyword evidence="2" id="KW-0813">Transport</keyword>
<keyword evidence="9 13" id="KW-1133">Transmembrane helix</keyword>
<dbReference type="InterPro" id="IPR025857">
    <property type="entry name" value="MacB_PCD"/>
</dbReference>
<evidence type="ECO:0000256" key="11">
    <source>
        <dbReference type="ARBA" id="ARBA00038388"/>
    </source>
</evidence>
<evidence type="ECO:0000256" key="2">
    <source>
        <dbReference type="ARBA" id="ARBA00022448"/>
    </source>
</evidence>
<dbReference type="GO" id="GO:0022857">
    <property type="term" value="F:transmembrane transporter activity"/>
    <property type="evidence" value="ECO:0007669"/>
    <property type="project" value="UniProtKB-ARBA"/>
</dbReference>
<dbReference type="InterPro" id="IPR003439">
    <property type="entry name" value="ABC_transporter-like_ATP-bd"/>
</dbReference>
<dbReference type="InterPro" id="IPR017871">
    <property type="entry name" value="ABC_transporter-like_CS"/>
</dbReference>
<evidence type="ECO:0000256" key="7">
    <source>
        <dbReference type="ARBA" id="ARBA00022840"/>
    </source>
</evidence>
<dbReference type="InterPro" id="IPR003838">
    <property type="entry name" value="ABC3_permease_C"/>
</dbReference>
<protein>
    <submittedName>
        <fullName evidence="15">ABC-type lipoprotein export system, ATPase component</fullName>
    </submittedName>
</protein>
<dbReference type="OrthoDB" id="2079174at2"/>
<evidence type="ECO:0000313" key="16">
    <source>
        <dbReference type="Proteomes" id="UP000193435"/>
    </source>
</evidence>
<evidence type="ECO:0000256" key="6">
    <source>
        <dbReference type="ARBA" id="ARBA00022741"/>
    </source>
</evidence>
<evidence type="ECO:0000256" key="13">
    <source>
        <dbReference type="SAM" id="Phobius"/>
    </source>
</evidence>
<dbReference type="GO" id="GO:0016887">
    <property type="term" value="F:ATP hydrolysis activity"/>
    <property type="evidence" value="ECO:0007669"/>
    <property type="project" value="InterPro"/>
</dbReference>
<feature type="compositionally biased region" description="Basic and acidic residues" evidence="12">
    <location>
        <begin position="321"/>
        <end position="337"/>
    </location>
</feature>
<sequence>MAFLEVKKLNKYFPIGEDKRFHALKNIDLSFEKGELVSIIGESGSGKSTLMNILGGLDSSFTGDVFVDEENIGQYEEKQMVQYHKEKIGFVFQSFNLVSHLSILDNVTLAMTLSNVDKETRIERSIAILDQLGLQEQHKKKPNQLSGGQKQRVAIARALVNDPAIIIADEPTGALDSETSEQVLDIIQQIAESGKLVILVTHSERVAERSSRIVTIADGEIINDKKMGSLDKVDNTFILRPLDKKQTNKNLSIFSAIRMALLNMKEKLGRNVLIALGGSIGIMSIVLMLSLGQGVNDYLTETMNENVNPLIIETKMTEDTKTKDARKERVDKEEEGKNAAVSNGPSLPINIGGNGEAKGGFEGPPGTQNELAFDKNNIEELQNIEYVKTIIEGFTSFSFSKNAVEYEDENYTYMNFGTVSPDMTPSNIIFGELPEINEVMITEGLATSIADEADKMIGKEINVKTEMGEEILEGTYTISGIYTPGDAVGPAGIFESVFMTMETFKALNEEAGKKTESNVVYITSEAEGFTKDIKEEVKELGYAGSSSDILTEIFSQLLAIFTYILTGVAGISLLVSAIMILTVLYISVIERTQEIGVMKAIGGRKKDIRRIFVSESFLIGFFSGILGVGIAYGLSFIGNLFIESIFDATVFNMTPMFALAGVFVSIIISVLAGLLPANKAAKLDPVEALRRD</sequence>
<keyword evidence="16" id="KW-1185">Reference proteome</keyword>
<dbReference type="GO" id="GO:0098796">
    <property type="term" value="C:membrane protein complex"/>
    <property type="evidence" value="ECO:0007669"/>
    <property type="project" value="UniProtKB-ARBA"/>
</dbReference>
<gene>
    <name evidence="15" type="ORF">SAMN04488700_1045</name>
</gene>
<dbReference type="Pfam" id="PF02687">
    <property type="entry name" value="FtsX"/>
    <property type="match status" value="1"/>
</dbReference>
<dbReference type="Proteomes" id="UP000193435">
    <property type="component" value="Unassembled WGS sequence"/>
</dbReference>
<evidence type="ECO:0000256" key="8">
    <source>
        <dbReference type="ARBA" id="ARBA00022970"/>
    </source>
</evidence>
<dbReference type="GO" id="GO:0005886">
    <property type="term" value="C:plasma membrane"/>
    <property type="evidence" value="ECO:0007669"/>
    <property type="project" value="UniProtKB-SubCell"/>
</dbReference>
<dbReference type="Gene3D" id="3.40.50.300">
    <property type="entry name" value="P-loop containing nucleotide triphosphate hydrolases"/>
    <property type="match status" value="1"/>
</dbReference>
<feature type="transmembrane region" description="Helical" evidence="13">
    <location>
        <begin position="657"/>
        <end position="675"/>
    </location>
</feature>
<dbReference type="AlphaFoldDB" id="A0A1X7MWK7"/>
<evidence type="ECO:0000256" key="3">
    <source>
        <dbReference type="ARBA" id="ARBA00022475"/>
    </source>
</evidence>
<dbReference type="CDD" id="cd03255">
    <property type="entry name" value="ABC_MJ0796_LolCDE_FtsE"/>
    <property type="match status" value="1"/>
</dbReference>